<reference evidence="2 3" key="1">
    <citation type="submission" date="2014-04" db="EMBL/GenBank/DDBJ databases">
        <authorList>
            <consortium name="DOE Joint Genome Institute"/>
            <person name="Kuo A."/>
            <person name="Tarkka M."/>
            <person name="Buscot F."/>
            <person name="Kohler A."/>
            <person name="Nagy L.G."/>
            <person name="Floudas D."/>
            <person name="Copeland A."/>
            <person name="Barry K.W."/>
            <person name="Cichocki N."/>
            <person name="Veneault-Fourrey C."/>
            <person name="LaButti K."/>
            <person name="Lindquist E.A."/>
            <person name="Lipzen A."/>
            <person name="Lundell T."/>
            <person name="Morin E."/>
            <person name="Murat C."/>
            <person name="Sun H."/>
            <person name="Tunlid A."/>
            <person name="Henrissat B."/>
            <person name="Grigoriev I.V."/>
            <person name="Hibbett D.S."/>
            <person name="Martin F."/>
            <person name="Nordberg H.P."/>
            <person name="Cantor M.N."/>
            <person name="Hua S.X."/>
        </authorList>
    </citation>
    <scope>NUCLEOTIDE SEQUENCE [LARGE SCALE GENOMIC DNA]</scope>
    <source>
        <strain evidence="2 3">F 1598</strain>
    </source>
</reference>
<sequence length="232" mass="25841">MPSEGSSVTPLPVPQIVEKFPIPSRDPPSILSPARPKMLLVKMRQPLPLKNNMFPSPQACKIYPIRHGGRYGKVEKPEDKAAADVSQKIEDRLIADGWNRLSGSPQETAPTSSANPECVLSQDALLVKDGKIAGLTVINLPSFVGLQGEKMMSTKKTRKSKKVHREQPAEHKPEHECEHIDLAENSEIHRREKMPGPAQSYVPSTESMWISVGMFAVAVMVDFFPWKSLWRT</sequence>
<feature type="compositionally biased region" description="Basic and acidic residues" evidence="1">
    <location>
        <begin position="165"/>
        <end position="175"/>
    </location>
</feature>
<dbReference type="InParanoid" id="A0A0C3GI80"/>
<gene>
    <name evidence="2" type="ORF">PILCRDRAFT_567</name>
</gene>
<dbReference type="AlphaFoldDB" id="A0A0C3GI80"/>
<organism evidence="2 3">
    <name type="scientific">Piloderma croceum (strain F 1598)</name>
    <dbReference type="NCBI Taxonomy" id="765440"/>
    <lineage>
        <taxon>Eukaryota</taxon>
        <taxon>Fungi</taxon>
        <taxon>Dikarya</taxon>
        <taxon>Basidiomycota</taxon>
        <taxon>Agaricomycotina</taxon>
        <taxon>Agaricomycetes</taxon>
        <taxon>Agaricomycetidae</taxon>
        <taxon>Atheliales</taxon>
        <taxon>Atheliaceae</taxon>
        <taxon>Piloderma</taxon>
    </lineage>
</organism>
<feature type="compositionally biased region" description="Basic residues" evidence="1">
    <location>
        <begin position="153"/>
        <end position="164"/>
    </location>
</feature>
<evidence type="ECO:0000256" key="1">
    <source>
        <dbReference type="SAM" id="MobiDB-lite"/>
    </source>
</evidence>
<name>A0A0C3GI80_PILCF</name>
<dbReference type="HOGENOM" id="CLU_1195270_0_0_1"/>
<reference evidence="3" key="2">
    <citation type="submission" date="2015-01" db="EMBL/GenBank/DDBJ databases">
        <title>Evolutionary Origins and Diversification of the Mycorrhizal Mutualists.</title>
        <authorList>
            <consortium name="DOE Joint Genome Institute"/>
            <consortium name="Mycorrhizal Genomics Consortium"/>
            <person name="Kohler A."/>
            <person name="Kuo A."/>
            <person name="Nagy L.G."/>
            <person name="Floudas D."/>
            <person name="Copeland A."/>
            <person name="Barry K.W."/>
            <person name="Cichocki N."/>
            <person name="Veneault-Fourrey C."/>
            <person name="LaButti K."/>
            <person name="Lindquist E.A."/>
            <person name="Lipzen A."/>
            <person name="Lundell T."/>
            <person name="Morin E."/>
            <person name="Murat C."/>
            <person name="Riley R."/>
            <person name="Ohm R."/>
            <person name="Sun H."/>
            <person name="Tunlid A."/>
            <person name="Henrissat B."/>
            <person name="Grigoriev I.V."/>
            <person name="Hibbett D.S."/>
            <person name="Martin F."/>
        </authorList>
    </citation>
    <scope>NUCLEOTIDE SEQUENCE [LARGE SCALE GENOMIC DNA]</scope>
    <source>
        <strain evidence="3">F 1598</strain>
    </source>
</reference>
<proteinExistence type="predicted"/>
<evidence type="ECO:0000313" key="3">
    <source>
        <dbReference type="Proteomes" id="UP000054166"/>
    </source>
</evidence>
<protein>
    <submittedName>
        <fullName evidence="2">Uncharacterized protein</fullName>
    </submittedName>
</protein>
<feature type="region of interest" description="Disordered" evidence="1">
    <location>
        <begin position="151"/>
        <end position="175"/>
    </location>
</feature>
<keyword evidence="3" id="KW-1185">Reference proteome</keyword>
<evidence type="ECO:0000313" key="2">
    <source>
        <dbReference type="EMBL" id="KIM91359.1"/>
    </source>
</evidence>
<accession>A0A0C3GI80</accession>
<dbReference type="Proteomes" id="UP000054166">
    <property type="component" value="Unassembled WGS sequence"/>
</dbReference>
<dbReference type="EMBL" id="KN832971">
    <property type="protein sequence ID" value="KIM91359.1"/>
    <property type="molecule type" value="Genomic_DNA"/>
</dbReference>